<keyword evidence="4" id="KW-1185">Reference proteome</keyword>
<feature type="region of interest" description="Disordered" evidence="1">
    <location>
        <begin position="1"/>
        <end position="24"/>
    </location>
</feature>
<dbReference type="SUPFAM" id="SSF55486">
    <property type="entry name" value="Metalloproteases ('zincins'), catalytic domain"/>
    <property type="match status" value="1"/>
</dbReference>
<evidence type="ECO:0000313" key="3">
    <source>
        <dbReference type="EMBL" id="AGW12831.1"/>
    </source>
</evidence>
<proteinExistence type="predicted"/>
<dbReference type="eggNOG" id="COG2369">
    <property type="taxonomic scope" value="Bacteria"/>
</dbReference>
<dbReference type="KEGG" id="dgg:DGI_0946"/>
<dbReference type="AlphaFoldDB" id="T2G9M4"/>
<dbReference type="RefSeq" id="WP_021759533.1">
    <property type="nucleotide sequence ID" value="NC_022444.1"/>
</dbReference>
<gene>
    <name evidence="3" type="ORF">DGI_0946</name>
</gene>
<dbReference type="Proteomes" id="UP000016587">
    <property type="component" value="Chromosome"/>
</dbReference>
<feature type="compositionally biased region" description="Pro residues" evidence="1">
    <location>
        <begin position="15"/>
        <end position="24"/>
    </location>
</feature>
<reference evidence="4" key="2">
    <citation type="submission" date="2013-07" db="EMBL/GenBank/DDBJ databases">
        <authorList>
            <person name="Morais-Silva F.O."/>
            <person name="Rezende A.M."/>
            <person name="Pimentel C."/>
            <person name="Resende D.M."/>
            <person name="Santos C.I."/>
            <person name="Clemente C."/>
            <person name="de Oliveira L.M."/>
            <person name="da Silva S.M."/>
            <person name="Costa D.A."/>
            <person name="Varela-Raposo A."/>
            <person name="Horacio E.C.A."/>
            <person name="Matos M."/>
            <person name="Flores O."/>
            <person name="Ruiz J.C."/>
            <person name="Rodrigues-Pousada C."/>
        </authorList>
    </citation>
    <scope>NUCLEOTIDE SEQUENCE [LARGE SCALE GENOMIC DNA]</scope>
    <source>
        <strain evidence="4">ATCC 19364 / DSM 1382 / NCIMB 9332 / VKM B-1759</strain>
    </source>
</reference>
<dbReference type="HOGENOM" id="CLU_524522_0_0_7"/>
<dbReference type="EMBL" id="CP006585">
    <property type="protein sequence ID" value="AGW12831.1"/>
    <property type="molecule type" value="Genomic_DNA"/>
</dbReference>
<dbReference type="InterPro" id="IPR006528">
    <property type="entry name" value="Phage_head_morphogenesis_dom"/>
</dbReference>
<dbReference type="STRING" id="1121448.DGI_0946"/>
<evidence type="ECO:0000259" key="2">
    <source>
        <dbReference type="Pfam" id="PF04233"/>
    </source>
</evidence>
<name>T2G9M4_MEGG1</name>
<evidence type="ECO:0000256" key="1">
    <source>
        <dbReference type="SAM" id="MobiDB-lite"/>
    </source>
</evidence>
<reference evidence="3 4" key="1">
    <citation type="journal article" date="2013" name="J. Bacteriol.">
        <title>Roles of HynAB and Ech, the only two hydrogenases found in the model sulfate reducer Desulfovibrio gigas.</title>
        <authorList>
            <person name="Morais-Silva F.O."/>
            <person name="Santos C.I."/>
            <person name="Rodrigues R."/>
            <person name="Pereira I.A."/>
            <person name="Rodrigues-Pousada C."/>
        </authorList>
    </citation>
    <scope>NUCLEOTIDE SEQUENCE [LARGE SCALE GENOMIC DNA]</scope>
    <source>
        <strain evidence="4">ATCC 19364 / DSM 1382 / NCIMB 9332 / VKM B-1759</strain>
    </source>
</reference>
<organism evidence="3 4">
    <name type="scientific">Megalodesulfovibrio gigas (strain ATCC 19364 / DSM 1382 / NCIMB 9332 / VKM B-1759)</name>
    <name type="common">Desulfovibrio gigas</name>
    <dbReference type="NCBI Taxonomy" id="1121448"/>
    <lineage>
        <taxon>Bacteria</taxon>
        <taxon>Pseudomonadati</taxon>
        <taxon>Thermodesulfobacteriota</taxon>
        <taxon>Desulfovibrionia</taxon>
        <taxon>Desulfovibrionales</taxon>
        <taxon>Desulfovibrionaceae</taxon>
        <taxon>Megalodesulfovibrio</taxon>
    </lineage>
</organism>
<protein>
    <submittedName>
        <fullName evidence="3">Putative head morphogenesis protein SPP1 gp7</fullName>
    </submittedName>
</protein>
<dbReference type="PATRIC" id="fig|1121448.10.peg.947"/>
<dbReference type="NCBIfam" id="TIGR01641">
    <property type="entry name" value="phageSPP1_gp7"/>
    <property type="match status" value="1"/>
</dbReference>
<sequence length="519" mass="58515">MPETSNKVPAASPSSPSPLPPPLPMSEALDFWQQKIQLPPAEFYRLAEAQRVRAFTVSGLARADMLHQVHQSLETALRDGITLEQFKKNLSGVWEENGWTGHKAWRIDNIFRTNLQTAYNVGRYKQMAEVAEDRPFWQYSAVNDSRTRPTHRALHGKVYPHDSPFWDTWYPPNGFRCRCKVKTLSADDVRARGLAVEEYLKDDLIEPKGEHGPMPARPLRPDAGFAGNPGKEAWQPDLSRYPDWLRRKLEARLGTPSTPSIPPVPAMPPLAETPTAGLQGAVPAFGTTREASAWAVANNVADHADFTGAKPEVATAWLQSLSDHMREFPALRANQKFTGTCQAQFSRWWEVTVSETEKRLREANPGRAGDFRKMAESYVKKRKVAGNVYAHSWAQRDVGGVCVNKTWASTPDKFRAQLSRDVASRFHPVGCDTIRSVVDHEMGHQLDDLLRLHVDPNVVALYQEAKKLGMENEVSIYARKNIKEFIAECWAEARNNPAPRRFSRRLAAIVRSRYAAQHP</sequence>
<evidence type="ECO:0000313" key="4">
    <source>
        <dbReference type="Proteomes" id="UP000016587"/>
    </source>
</evidence>
<feature type="domain" description="Phage head morphogenesis" evidence="2">
    <location>
        <begin position="68"/>
        <end position="181"/>
    </location>
</feature>
<dbReference type="Pfam" id="PF04233">
    <property type="entry name" value="Phage_Mu_F"/>
    <property type="match status" value="1"/>
</dbReference>
<accession>T2G9M4</accession>